<dbReference type="RefSeq" id="WP_306827149.1">
    <property type="nucleotide sequence ID" value="NZ_JAUSRA010000001.1"/>
</dbReference>
<dbReference type="Pfam" id="PF13360">
    <property type="entry name" value="PQQ_2"/>
    <property type="match status" value="1"/>
</dbReference>
<feature type="chain" id="PRO_5045802811" evidence="1">
    <location>
        <begin position="24"/>
        <end position="407"/>
    </location>
</feature>
<dbReference type="SUPFAM" id="SSF50998">
    <property type="entry name" value="Quinoprotein alcohol dehydrogenase-like"/>
    <property type="match status" value="1"/>
</dbReference>
<dbReference type="PANTHER" id="PTHR34512">
    <property type="entry name" value="CELL SURFACE PROTEIN"/>
    <property type="match status" value="1"/>
</dbReference>
<accession>A0ABT9MLE9</accession>
<dbReference type="PANTHER" id="PTHR34512:SF30">
    <property type="entry name" value="OUTER MEMBRANE PROTEIN ASSEMBLY FACTOR BAMB"/>
    <property type="match status" value="1"/>
</dbReference>
<evidence type="ECO:0000256" key="1">
    <source>
        <dbReference type="SAM" id="SignalP"/>
    </source>
</evidence>
<keyword evidence="1" id="KW-0732">Signal</keyword>
<organism evidence="3 4">
    <name type="scientific">Catenuloplanes nepalensis</name>
    <dbReference type="NCBI Taxonomy" id="587533"/>
    <lineage>
        <taxon>Bacteria</taxon>
        <taxon>Bacillati</taxon>
        <taxon>Actinomycetota</taxon>
        <taxon>Actinomycetes</taxon>
        <taxon>Micromonosporales</taxon>
        <taxon>Micromonosporaceae</taxon>
        <taxon>Catenuloplanes</taxon>
    </lineage>
</organism>
<dbReference type="EMBL" id="JAUSRA010000001">
    <property type="protein sequence ID" value="MDP9792249.1"/>
    <property type="molecule type" value="Genomic_DNA"/>
</dbReference>
<dbReference type="SMART" id="SM00564">
    <property type="entry name" value="PQQ"/>
    <property type="match status" value="3"/>
</dbReference>
<keyword evidence="4" id="KW-1185">Reference proteome</keyword>
<dbReference type="Proteomes" id="UP001240984">
    <property type="component" value="Unassembled WGS sequence"/>
</dbReference>
<evidence type="ECO:0000313" key="4">
    <source>
        <dbReference type="Proteomes" id="UP001240984"/>
    </source>
</evidence>
<dbReference type="InterPro" id="IPR002372">
    <property type="entry name" value="PQQ_rpt_dom"/>
</dbReference>
<comment type="caution">
    <text evidence="3">The sequence shown here is derived from an EMBL/GenBank/DDBJ whole genome shotgun (WGS) entry which is preliminary data.</text>
</comment>
<gene>
    <name evidence="3" type="ORF">J2S43_000761</name>
</gene>
<dbReference type="InterPro" id="IPR015943">
    <property type="entry name" value="WD40/YVTN_repeat-like_dom_sf"/>
</dbReference>
<dbReference type="Gene3D" id="2.130.10.10">
    <property type="entry name" value="YVTN repeat-like/Quinoprotein amine dehydrogenase"/>
    <property type="match status" value="1"/>
</dbReference>
<evidence type="ECO:0000259" key="2">
    <source>
        <dbReference type="Pfam" id="PF13360"/>
    </source>
</evidence>
<dbReference type="InterPro" id="IPR018391">
    <property type="entry name" value="PQQ_b-propeller_rpt"/>
</dbReference>
<name>A0ABT9MLE9_9ACTN</name>
<evidence type="ECO:0000313" key="3">
    <source>
        <dbReference type="EMBL" id="MDP9792249.1"/>
    </source>
</evidence>
<proteinExistence type="predicted"/>
<feature type="domain" description="Pyrrolo-quinoline quinone repeat" evidence="2">
    <location>
        <begin position="186"/>
        <end position="340"/>
    </location>
</feature>
<feature type="signal peptide" evidence="1">
    <location>
        <begin position="1"/>
        <end position="23"/>
    </location>
</feature>
<reference evidence="3 4" key="1">
    <citation type="submission" date="2023-07" db="EMBL/GenBank/DDBJ databases">
        <title>Sequencing the genomes of 1000 actinobacteria strains.</title>
        <authorList>
            <person name="Klenk H.-P."/>
        </authorList>
    </citation>
    <scope>NUCLEOTIDE SEQUENCE [LARGE SCALE GENOMIC DNA]</scope>
    <source>
        <strain evidence="3 4">DSM 44710</strain>
    </source>
</reference>
<dbReference type="InterPro" id="IPR011047">
    <property type="entry name" value="Quinoprotein_ADH-like_sf"/>
</dbReference>
<sequence length="407" mass="42548">MTRRCLPAAVLTALLVLPAPAAAAPETGTRPAGDWTHVDGDAGRTGYQPVTGGLHPANAGRLHDGWRVAGAPHGTLVAAGGALYLPASERGSVRILKLDARTGREMPFGVRAEQWLGRPAAVDGTIVTVASDAPGRDELRAYSPTGALRWRAPMPGDAPADDLAVHDGLVFAGGGFECRYLCAYTRLRAYRLSDGTLAWEQDVVGDVQYEAPAVAGGTLVWPMRDANGASVVALDAATGSPRWGAHASTLGVQELIVADRAVYAVEGGSLCARSVEGGGRRWCRDDLDHVSVALAPQRADARDTPAVLYAGGGTTIRALDPADGGVLWSAPVDGTPQTITAGGGLVFAQLWSPRETRIAVLDVSDGRRLADRLLSREGIFGAVVPAYGRLFAVDPYESILALKPHHP</sequence>
<protein>
    <submittedName>
        <fullName evidence="3">Outer membrane protein assembly factor BamB</fullName>
    </submittedName>
</protein>